<evidence type="ECO:0000256" key="1">
    <source>
        <dbReference type="ARBA" id="ARBA00005969"/>
    </source>
</evidence>
<feature type="non-terminal residue" evidence="4">
    <location>
        <position position="1"/>
    </location>
</feature>
<dbReference type="InterPro" id="IPR009146">
    <property type="entry name" value="Groucho_enhance"/>
</dbReference>
<name>A0A6J1VZT5_9SAUR</name>
<dbReference type="GO" id="GO:0090090">
    <property type="term" value="P:negative regulation of canonical Wnt signaling pathway"/>
    <property type="evidence" value="ECO:0007669"/>
    <property type="project" value="TreeGrafter"/>
</dbReference>
<feature type="region of interest" description="Disordered" evidence="2">
    <location>
        <begin position="1"/>
        <end position="28"/>
    </location>
</feature>
<dbReference type="AlphaFoldDB" id="A0A6J1VZT5"/>
<feature type="non-terminal residue" evidence="4">
    <location>
        <position position="131"/>
    </location>
</feature>
<feature type="compositionally biased region" description="Basic and acidic residues" evidence="2">
    <location>
        <begin position="57"/>
        <end position="68"/>
    </location>
</feature>
<dbReference type="PANTHER" id="PTHR10814">
    <property type="entry name" value="TRANSDUCIN-LIKE ENHANCER PROTEIN"/>
    <property type="match status" value="1"/>
</dbReference>
<keyword evidence="3" id="KW-1185">Reference proteome</keyword>
<dbReference type="GO" id="GO:0005667">
    <property type="term" value="C:transcription regulator complex"/>
    <property type="evidence" value="ECO:0007669"/>
    <property type="project" value="TreeGrafter"/>
</dbReference>
<sequence length="131" mass="13985">HQLQAQHLSHHAPPIPLTPHPSGVQSASLSGLGSASGLLALSGALGTQAHLVAKDDRGLLDADRERDPGPSSLMLSNGERMRAISDYLNGSKKRKTDKEYGTDYVTQLIGAAEWIASEILCKWVTESDCVI</sequence>
<evidence type="ECO:0000313" key="3">
    <source>
        <dbReference type="Proteomes" id="UP000504612"/>
    </source>
</evidence>
<accession>A0A6J1VZT5</accession>
<dbReference type="GO" id="GO:0003714">
    <property type="term" value="F:transcription corepressor activity"/>
    <property type="evidence" value="ECO:0007669"/>
    <property type="project" value="TreeGrafter"/>
</dbReference>
<dbReference type="PANTHER" id="PTHR10814:SF33">
    <property type="entry name" value="TRANSDUCIN-LIKE ENHANCER PROTEIN 7"/>
    <property type="match status" value="1"/>
</dbReference>
<comment type="similarity">
    <text evidence="1">Belongs to the WD repeat Groucho/TLE family.</text>
</comment>
<dbReference type="GeneID" id="113430295"/>
<dbReference type="GO" id="GO:0005634">
    <property type="term" value="C:nucleus"/>
    <property type="evidence" value="ECO:0007669"/>
    <property type="project" value="InterPro"/>
</dbReference>
<feature type="region of interest" description="Disordered" evidence="2">
    <location>
        <begin position="57"/>
        <end position="76"/>
    </location>
</feature>
<dbReference type="KEGG" id="nss:113430295"/>
<evidence type="ECO:0000313" key="4">
    <source>
        <dbReference type="RefSeq" id="XP_026548536.1"/>
    </source>
</evidence>
<reference evidence="4" key="1">
    <citation type="submission" date="2025-08" db="UniProtKB">
        <authorList>
            <consortium name="RefSeq"/>
        </authorList>
    </citation>
    <scope>IDENTIFICATION</scope>
</reference>
<proteinExistence type="inferred from homology"/>
<organism evidence="3 4">
    <name type="scientific">Notechis scutatus</name>
    <name type="common">mainland tiger snake</name>
    <dbReference type="NCBI Taxonomy" id="8663"/>
    <lineage>
        <taxon>Eukaryota</taxon>
        <taxon>Metazoa</taxon>
        <taxon>Chordata</taxon>
        <taxon>Craniata</taxon>
        <taxon>Vertebrata</taxon>
        <taxon>Euteleostomi</taxon>
        <taxon>Lepidosauria</taxon>
        <taxon>Squamata</taxon>
        <taxon>Bifurcata</taxon>
        <taxon>Unidentata</taxon>
        <taxon>Episquamata</taxon>
        <taxon>Toxicofera</taxon>
        <taxon>Serpentes</taxon>
        <taxon>Colubroidea</taxon>
        <taxon>Elapidae</taxon>
        <taxon>Hydrophiinae</taxon>
        <taxon>Notechis</taxon>
    </lineage>
</organism>
<dbReference type="RefSeq" id="XP_026548536.1">
    <property type="nucleotide sequence ID" value="XM_026692751.1"/>
</dbReference>
<gene>
    <name evidence="4" type="primary">LOC113430295</name>
</gene>
<dbReference type="Proteomes" id="UP000504612">
    <property type="component" value="Unplaced"/>
</dbReference>
<protein>
    <submittedName>
        <fullName evidence="4">Transducin-like enhancer protein 1</fullName>
    </submittedName>
</protein>
<evidence type="ECO:0000256" key="2">
    <source>
        <dbReference type="SAM" id="MobiDB-lite"/>
    </source>
</evidence>